<dbReference type="GO" id="GO:0043916">
    <property type="term" value="F:DNA-7-methylguanine glycosylase activity"/>
    <property type="evidence" value="ECO:0007669"/>
    <property type="project" value="TreeGrafter"/>
</dbReference>
<evidence type="ECO:0000313" key="8">
    <source>
        <dbReference type="Proteomes" id="UP000070186"/>
    </source>
</evidence>
<evidence type="ECO:0000256" key="1">
    <source>
        <dbReference type="ARBA" id="ARBA00000086"/>
    </source>
</evidence>
<name>A0A133XET9_9RHOO</name>
<dbReference type="GO" id="GO:0005737">
    <property type="term" value="C:cytoplasm"/>
    <property type="evidence" value="ECO:0007669"/>
    <property type="project" value="TreeGrafter"/>
</dbReference>
<dbReference type="SUPFAM" id="SSF48150">
    <property type="entry name" value="DNA-glycosylase"/>
    <property type="match status" value="1"/>
</dbReference>
<keyword evidence="4" id="KW-0234">DNA repair</keyword>
<dbReference type="Proteomes" id="UP000070186">
    <property type="component" value="Unassembled WGS sequence"/>
</dbReference>
<dbReference type="GO" id="GO:0006307">
    <property type="term" value="P:DNA alkylation repair"/>
    <property type="evidence" value="ECO:0007669"/>
    <property type="project" value="TreeGrafter"/>
</dbReference>
<dbReference type="InterPro" id="IPR051912">
    <property type="entry name" value="Alkylbase_DNA_Glycosylase/TA"/>
</dbReference>
<dbReference type="SMART" id="SM00478">
    <property type="entry name" value="ENDO3c"/>
    <property type="match status" value="1"/>
</dbReference>
<dbReference type="GO" id="GO:0032131">
    <property type="term" value="F:alkylated DNA binding"/>
    <property type="evidence" value="ECO:0007669"/>
    <property type="project" value="TreeGrafter"/>
</dbReference>
<dbReference type="PANTHER" id="PTHR43003:SF13">
    <property type="entry name" value="DNA-3-METHYLADENINE GLYCOSYLASE 2"/>
    <property type="match status" value="1"/>
</dbReference>
<evidence type="ECO:0000256" key="3">
    <source>
        <dbReference type="ARBA" id="ARBA00022763"/>
    </source>
</evidence>
<dbReference type="InterPro" id="IPR011257">
    <property type="entry name" value="DNA_glycosylase"/>
</dbReference>
<dbReference type="GO" id="GO:0006285">
    <property type="term" value="P:base-excision repair, AP site formation"/>
    <property type="evidence" value="ECO:0007669"/>
    <property type="project" value="TreeGrafter"/>
</dbReference>
<comment type="caution">
    <text evidence="7">The sequence shown here is derived from an EMBL/GenBank/DDBJ whole genome shotgun (WGS) entry which is preliminary data.</text>
</comment>
<comment type="catalytic activity">
    <reaction evidence="1">
        <text>Hydrolysis of alkylated DNA, releasing 3-methyladenine, 3-methylguanine, 7-methylguanine and 7-methyladenine.</text>
        <dbReference type="EC" id="3.2.2.21"/>
    </reaction>
</comment>
<dbReference type="EC" id="3.2.2.21" evidence="2"/>
<sequence>MNPSLHSCLIDLPAHFRCQDILAFHRRDSQQLAEQVEGDALRKGLLWAGQPACLSIRFTAGQATAELAIDGPSTAPRRKSPWGTGTAATLNLLAQRLLGLTQPVDAFAAAYRDHPQLGRLLAERPGLRVPQTATPFEALSWAVTGQQISVHAAVAVRRKLIQTTGSQHSSGLWCYPDAAQVAASSEAELRQAGFSQSKAATLFALARQVADGQLPLDDWLACETASLPVDAIREQLLQVRGIGPWTVNYALLRGFGWLDGSLHGDVAVRRKLQHLLGANAPLSERQTAAWLDEFKPWRALVGAHLWAMPL</sequence>
<reference evidence="7 8" key="1">
    <citation type="submission" date="2015-12" db="EMBL/GenBank/DDBJ databases">
        <title>Nitrous oxide reduction kinetics distinguish bacteria harboring typical versus atypical NosZ.</title>
        <authorList>
            <person name="Yoon S."/>
            <person name="Nissen S."/>
            <person name="Park D."/>
            <person name="Sanford R.A."/>
            <person name="Loeffler F.E."/>
        </authorList>
    </citation>
    <scope>NUCLEOTIDE SEQUENCE [LARGE SCALE GENOMIC DNA]</scope>
    <source>
        <strain evidence="7 8">ATCC BAA-841</strain>
    </source>
</reference>
<feature type="domain" description="HhH-GPD" evidence="5">
    <location>
        <begin position="144"/>
        <end position="310"/>
    </location>
</feature>
<dbReference type="EMBL" id="LODL01000035">
    <property type="protein sequence ID" value="KXB29465.1"/>
    <property type="molecule type" value="Genomic_DNA"/>
</dbReference>
<feature type="domain" description="DNA-3-methyladenine glycosylase AlkA N-terminal" evidence="6">
    <location>
        <begin position="9"/>
        <end position="134"/>
    </location>
</feature>
<evidence type="ECO:0000313" key="7">
    <source>
        <dbReference type="EMBL" id="KXB29465.1"/>
    </source>
</evidence>
<dbReference type="Gene3D" id="1.10.340.30">
    <property type="entry name" value="Hypothetical protein, domain 2"/>
    <property type="match status" value="1"/>
</dbReference>
<protein>
    <recommendedName>
        <fullName evidence="2">DNA-3-methyladenine glycosylase II</fullName>
        <ecNumber evidence="2">3.2.2.21</ecNumber>
    </recommendedName>
</protein>
<evidence type="ECO:0000259" key="5">
    <source>
        <dbReference type="SMART" id="SM00478"/>
    </source>
</evidence>
<dbReference type="PANTHER" id="PTHR43003">
    <property type="entry name" value="DNA-3-METHYLADENINE GLYCOSYLASE"/>
    <property type="match status" value="1"/>
</dbReference>
<dbReference type="Pfam" id="PF00730">
    <property type="entry name" value="HhH-GPD"/>
    <property type="match status" value="1"/>
</dbReference>
<evidence type="ECO:0000259" key="6">
    <source>
        <dbReference type="SMART" id="SM01009"/>
    </source>
</evidence>
<proteinExistence type="predicted"/>
<organism evidence="7 8">
    <name type="scientific">Dechloromonas denitrificans</name>
    <dbReference type="NCBI Taxonomy" id="281362"/>
    <lineage>
        <taxon>Bacteria</taxon>
        <taxon>Pseudomonadati</taxon>
        <taxon>Pseudomonadota</taxon>
        <taxon>Betaproteobacteria</taxon>
        <taxon>Rhodocyclales</taxon>
        <taxon>Azonexaceae</taxon>
        <taxon>Dechloromonas</taxon>
    </lineage>
</organism>
<dbReference type="SMART" id="SM01009">
    <property type="entry name" value="AlkA_N"/>
    <property type="match status" value="1"/>
</dbReference>
<dbReference type="CDD" id="cd00056">
    <property type="entry name" value="ENDO3c"/>
    <property type="match status" value="1"/>
</dbReference>
<gene>
    <name evidence="7" type="ORF">AT959_16060</name>
</gene>
<dbReference type="STRING" id="281362.AT959_16060"/>
<dbReference type="RefSeq" id="WP_066885148.1">
    <property type="nucleotide sequence ID" value="NZ_LODL01000035.1"/>
</dbReference>
<keyword evidence="3" id="KW-0227">DNA damage</keyword>
<dbReference type="InterPro" id="IPR003265">
    <property type="entry name" value="HhH-GPD_domain"/>
</dbReference>
<dbReference type="InterPro" id="IPR010316">
    <property type="entry name" value="AlkA_N"/>
</dbReference>
<dbReference type="GO" id="GO:0032993">
    <property type="term" value="C:protein-DNA complex"/>
    <property type="evidence" value="ECO:0007669"/>
    <property type="project" value="TreeGrafter"/>
</dbReference>
<keyword evidence="8" id="KW-1185">Reference proteome</keyword>
<evidence type="ECO:0000256" key="4">
    <source>
        <dbReference type="ARBA" id="ARBA00023204"/>
    </source>
</evidence>
<evidence type="ECO:0000256" key="2">
    <source>
        <dbReference type="ARBA" id="ARBA00012000"/>
    </source>
</evidence>
<accession>A0A133XET9</accession>
<dbReference type="AlphaFoldDB" id="A0A133XET9"/>
<dbReference type="Gene3D" id="1.10.1670.40">
    <property type="match status" value="1"/>
</dbReference>
<dbReference type="GO" id="GO:0008725">
    <property type="term" value="F:DNA-3-methyladenine glycosylase activity"/>
    <property type="evidence" value="ECO:0007669"/>
    <property type="project" value="TreeGrafter"/>
</dbReference>